<dbReference type="GO" id="GO:0016042">
    <property type="term" value="P:lipid catabolic process"/>
    <property type="evidence" value="ECO:0007669"/>
    <property type="project" value="UniProtKB-UniRule"/>
</dbReference>
<feature type="short sequence motif" description="DGA/G" evidence="4">
    <location>
        <begin position="194"/>
        <end position="196"/>
    </location>
</feature>
<keyword evidence="7" id="KW-1185">Reference proteome</keyword>
<name>A0A317EET6_9PROT</name>
<proteinExistence type="predicted"/>
<evidence type="ECO:0000256" key="4">
    <source>
        <dbReference type="PROSITE-ProRule" id="PRU01161"/>
    </source>
</evidence>
<dbReference type="Pfam" id="PF01734">
    <property type="entry name" value="Patatin"/>
    <property type="match status" value="1"/>
</dbReference>
<reference evidence="6 7" key="1">
    <citation type="submission" date="2018-05" db="EMBL/GenBank/DDBJ databases">
        <title>Zavarzinia sp. HR-AS.</title>
        <authorList>
            <person name="Lee Y."/>
            <person name="Jeon C.O."/>
        </authorList>
    </citation>
    <scope>NUCLEOTIDE SEQUENCE [LARGE SCALE GENOMIC DNA]</scope>
    <source>
        <strain evidence="6 7">HR-AS</strain>
    </source>
</reference>
<keyword evidence="3 4" id="KW-0443">Lipid metabolism</keyword>
<keyword evidence="1 4" id="KW-0378">Hydrolase</keyword>
<dbReference type="SUPFAM" id="SSF52151">
    <property type="entry name" value="FabD/lysophospholipase-like"/>
    <property type="match status" value="1"/>
</dbReference>
<keyword evidence="2 4" id="KW-0442">Lipid degradation</keyword>
<dbReference type="GO" id="GO:0016787">
    <property type="term" value="F:hydrolase activity"/>
    <property type="evidence" value="ECO:0007669"/>
    <property type="project" value="UniProtKB-UniRule"/>
</dbReference>
<dbReference type="InterPro" id="IPR016035">
    <property type="entry name" value="Acyl_Trfase/lysoPLipase"/>
</dbReference>
<sequence length="333" mass="35655">MTAQGQTQDAVAALIAARRRDGSRPGARRDPHRLALVIEGGGMRGVIAGGMVSAIEHLGFVDVFDAVYGTSAGACAGAWLLAGQAVQGTRIFFEDINNPRFIRLGRALIRRPVLNTDYLIDHVLTDLRPLDVARFLHAPIPLTMMATDVESGRPVALRDFADVGAVMAALKATTRLPLVGGRPVPGPDGRLLVDGALTAPLPIDIAEADGASHILVLSTRPDVTTLDGGPSRGWFARLLARHVSPAVARAYLERPLVHGALLARLSAPQAPGRAFIAVVRPAGRGRKVGKTERRRLRLVGGAEAGWRAMMRWLDLAMPSPFRRKRIFARKGSS</sequence>
<organism evidence="6 7">
    <name type="scientific">Zavarzinia aquatilis</name>
    <dbReference type="NCBI Taxonomy" id="2211142"/>
    <lineage>
        <taxon>Bacteria</taxon>
        <taxon>Pseudomonadati</taxon>
        <taxon>Pseudomonadota</taxon>
        <taxon>Alphaproteobacteria</taxon>
        <taxon>Rhodospirillales</taxon>
        <taxon>Zavarziniaceae</taxon>
        <taxon>Zavarzinia</taxon>
    </lineage>
</organism>
<dbReference type="Proteomes" id="UP000245461">
    <property type="component" value="Unassembled WGS sequence"/>
</dbReference>
<dbReference type="EMBL" id="QGLE01000001">
    <property type="protein sequence ID" value="PWR25548.1"/>
    <property type="molecule type" value="Genomic_DNA"/>
</dbReference>
<dbReference type="InterPro" id="IPR050301">
    <property type="entry name" value="NTE"/>
</dbReference>
<protein>
    <submittedName>
        <fullName evidence="6">Patatin</fullName>
    </submittedName>
</protein>
<feature type="domain" description="PNPLA" evidence="5">
    <location>
        <begin position="36"/>
        <end position="207"/>
    </location>
</feature>
<evidence type="ECO:0000256" key="1">
    <source>
        <dbReference type="ARBA" id="ARBA00022801"/>
    </source>
</evidence>
<feature type="short sequence motif" description="GXSXG" evidence="4">
    <location>
        <begin position="69"/>
        <end position="73"/>
    </location>
</feature>
<evidence type="ECO:0000313" key="7">
    <source>
        <dbReference type="Proteomes" id="UP000245461"/>
    </source>
</evidence>
<evidence type="ECO:0000256" key="2">
    <source>
        <dbReference type="ARBA" id="ARBA00022963"/>
    </source>
</evidence>
<feature type="short sequence motif" description="GXGXXG" evidence="4">
    <location>
        <begin position="40"/>
        <end position="45"/>
    </location>
</feature>
<gene>
    <name evidence="6" type="ORF">DKG74_00810</name>
</gene>
<evidence type="ECO:0000259" key="5">
    <source>
        <dbReference type="PROSITE" id="PS51635"/>
    </source>
</evidence>
<feature type="active site" description="Proton acceptor" evidence="4">
    <location>
        <position position="194"/>
    </location>
</feature>
<accession>A0A317EET6</accession>
<dbReference type="PANTHER" id="PTHR14226:SF64">
    <property type="entry name" value="PNPLA DOMAIN-CONTAINING PROTEIN"/>
    <property type="match status" value="1"/>
</dbReference>
<dbReference type="RefSeq" id="WP_109901640.1">
    <property type="nucleotide sequence ID" value="NZ_QGLE01000001.1"/>
</dbReference>
<dbReference type="PROSITE" id="PS51635">
    <property type="entry name" value="PNPLA"/>
    <property type="match status" value="1"/>
</dbReference>
<feature type="active site" description="Nucleophile" evidence="4">
    <location>
        <position position="71"/>
    </location>
</feature>
<dbReference type="AlphaFoldDB" id="A0A317EET6"/>
<dbReference type="PANTHER" id="PTHR14226">
    <property type="entry name" value="NEUROPATHY TARGET ESTERASE/SWISS CHEESE D.MELANOGASTER"/>
    <property type="match status" value="1"/>
</dbReference>
<evidence type="ECO:0000256" key="3">
    <source>
        <dbReference type="ARBA" id="ARBA00023098"/>
    </source>
</evidence>
<evidence type="ECO:0000313" key="6">
    <source>
        <dbReference type="EMBL" id="PWR25548.1"/>
    </source>
</evidence>
<dbReference type="InterPro" id="IPR002641">
    <property type="entry name" value="PNPLA_dom"/>
</dbReference>
<comment type="caution">
    <text evidence="6">The sequence shown here is derived from an EMBL/GenBank/DDBJ whole genome shotgun (WGS) entry which is preliminary data.</text>
</comment>
<dbReference type="Gene3D" id="3.40.1090.10">
    <property type="entry name" value="Cytosolic phospholipase A2 catalytic domain"/>
    <property type="match status" value="2"/>
</dbReference>
<dbReference type="OrthoDB" id="4080114at2"/>